<comment type="caution">
    <text evidence="2">The sequence shown here is derived from an EMBL/GenBank/DDBJ whole genome shotgun (WGS) entry which is preliminary data.</text>
</comment>
<organism evidence="2 3">
    <name type="scientific">Liparis tanakae</name>
    <name type="common">Tanaka's snailfish</name>
    <dbReference type="NCBI Taxonomy" id="230148"/>
    <lineage>
        <taxon>Eukaryota</taxon>
        <taxon>Metazoa</taxon>
        <taxon>Chordata</taxon>
        <taxon>Craniata</taxon>
        <taxon>Vertebrata</taxon>
        <taxon>Euteleostomi</taxon>
        <taxon>Actinopterygii</taxon>
        <taxon>Neopterygii</taxon>
        <taxon>Teleostei</taxon>
        <taxon>Neoteleostei</taxon>
        <taxon>Acanthomorphata</taxon>
        <taxon>Eupercaria</taxon>
        <taxon>Perciformes</taxon>
        <taxon>Cottioidei</taxon>
        <taxon>Cottales</taxon>
        <taxon>Liparidae</taxon>
        <taxon>Liparis</taxon>
    </lineage>
</organism>
<evidence type="ECO:0000313" key="3">
    <source>
        <dbReference type="Proteomes" id="UP000314294"/>
    </source>
</evidence>
<sequence length="235" mass="25703">MAFVLLNSSHPKFVAQAEVSSPKARLYRLEVTLLEARAIRKSTEVKFDNSAKVVIASESEAAVALNPNNGEEERKETQSGLGNGALIGNNLAPNCDKRLKIPGKKCDNISEDDQGDSAANLLLENTFPEIKKRVKRSVRSASTNNVDRTRSTSGEAQSKESFVETVQGVSNSRPEYRRTAEETKGSNPRQSSSDHLSLLGKKVILILTKLYDFNLGAVTESSLWRRGPVEQRGSG</sequence>
<dbReference type="OrthoDB" id="8963537at2759"/>
<reference evidence="2 3" key="1">
    <citation type="submission" date="2019-03" db="EMBL/GenBank/DDBJ databases">
        <title>First draft genome of Liparis tanakae, snailfish: a comprehensive survey of snailfish specific genes.</title>
        <authorList>
            <person name="Kim W."/>
            <person name="Song I."/>
            <person name="Jeong J.-H."/>
            <person name="Kim D."/>
            <person name="Kim S."/>
            <person name="Ryu S."/>
            <person name="Song J.Y."/>
            <person name="Lee S.K."/>
        </authorList>
    </citation>
    <scope>NUCLEOTIDE SEQUENCE [LARGE SCALE GENOMIC DNA]</scope>
    <source>
        <tissue evidence="2">Muscle</tissue>
    </source>
</reference>
<proteinExistence type="predicted"/>
<protein>
    <submittedName>
        <fullName evidence="2">VPS10 domain-containing receptor SorCS3</fullName>
    </submittedName>
</protein>
<feature type="compositionally biased region" description="Basic and acidic residues" evidence="1">
    <location>
        <begin position="174"/>
        <end position="184"/>
    </location>
</feature>
<feature type="compositionally biased region" description="Polar residues" evidence="1">
    <location>
        <begin position="185"/>
        <end position="194"/>
    </location>
</feature>
<dbReference type="Proteomes" id="UP000314294">
    <property type="component" value="Unassembled WGS sequence"/>
</dbReference>
<feature type="compositionally biased region" description="Polar residues" evidence="1">
    <location>
        <begin position="139"/>
        <end position="156"/>
    </location>
</feature>
<feature type="region of interest" description="Disordered" evidence="1">
    <location>
        <begin position="134"/>
        <end position="194"/>
    </location>
</feature>
<name>A0A4Z2IWA2_9TELE</name>
<keyword evidence="3" id="KW-1185">Reference proteome</keyword>
<dbReference type="EMBL" id="SRLO01000044">
    <property type="protein sequence ID" value="TNN81834.1"/>
    <property type="molecule type" value="Genomic_DNA"/>
</dbReference>
<gene>
    <name evidence="2" type="primary">Sorcs3_1</name>
    <name evidence="2" type="ORF">EYF80_007963</name>
</gene>
<evidence type="ECO:0000313" key="2">
    <source>
        <dbReference type="EMBL" id="TNN81834.1"/>
    </source>
</evidence>
<dbReference type="AlphaFoldDB" id="A0A4Z2IWA2"/>
<keyword evidence="2" id="KW-0675">Receptor</keyword>
<accession>A0A4Z2IWA2</accession>
<evidence type="ECO:0000256" key="1">
    <source>
        <dbReference type="SAM" id="MobiDB-lite"/>
    </source>
</evidence>